<evidence type="ECO:0000313" key="3">
    <source>
        <dbReference type="Proteomes" id="UP000269793"/>
    </source>
</evidence>
<organism evidence="2 3">
    <name type="scientific">Malassezia restricta (strain ATCC 96810 / NBRC 103918 / CBS 7877)</name>
    <name type="common">Seborrheic dermatitis infection agent</name>
    <dbReference type="NCBI Taxonomy" id="425264"/>
    <lineage>
        <taxon>Eukaryota</taxon>
        <taxon>Fungi</taxon>
        <taxon>Dikarya</taxon>
        <taxon>Basidiomycota</taxon>
        <taxon>Ustilaginomycotina</taxon>
        <taxon>Malasseziomycetes</taxon>
        <taxon>Malasseziales</taxon>
        <taxon>Malasseziaceae</taxon>
        <taxon>Malassezia</taxon>
    </lineage>
</organism>
<dbReference type="OrthoDB" id="3367750at2759"/>
<dbReference type="AlphaFoldDB" id="A0A3G2S311"/>
<proteinExistence type="predicted"/>
<evidence type="ECO:0000313" key="2">
    <source>
        <dbReference type="EMBL" id="AYO42453.1"/>
    </source>
</evidence>
<gene>
    <name evidence="2" type="ORF">DNF11_1503</name>
</gene>
<evidence type="ECO:0000256" key="1">
    <source>
        <dbReference type="SAM" id="SignalP"/>
    </source>
</evidence>
<sequence>MKAFALVLAFTAASLVQGNAFHCEKKETGTLVGYVANTSGKKHGHEQPFAFKHNLMYTSDKEGEEVEFWECKVPSDKYGCSKDNKMFGMLKRKSNPSMCVTSGRVLRGMGPKEHGYSMAFTTIPKGASDAVSWKPCATKESLRLRLQWFSLERHPQNGCSPKLSMEGFKSDSTMSLITGDKNRASFDLVHPSQEMRSHAFLKTGKLGNECI</sequence>
<dbReference type="EMBL" id="CP033150">
    <property type="protein sequence ID" value="AYO42453.1"/>
    <property type="molecule type" value="Genomic_DNA"/>
</dbReference>
<dbReference type="Proteomes" id="UP000269793">
    <property type="component" value="Chromosome III"/>
</dbReference>
<keyword evidence="1" id="KW-0732">Signal</keyword>
<dbReference type="VEuPathDB" id="FungiDB:DNF11_1503"/>
<feature type="chain" id="PRO_5018284484" evidence="1">
    <location>
        <begin position="21"/>
        <end position="211"/>
    </location>
</feature>
<reference evidence="2 3" key="1">
    <citation type="submission" date="2018-10" db="EMBL/GenBank/DDBJ databases">
        <title>Complete genome sequence of Malassezia restricta CBS 7877.</title>
        <authorList>
            <person name="Morand S.C."/>
            <person name="Bertignac M."/>
            <person name="Iltis A."/>
            <person name="Kolder I."/>
            <person name="Pirovano W."/>
            <person name="Jourdain R."/>
            <person name="Clavaud C."/>
        </authorList>
    </citation>
    <scope>NUCLEOTIDE SEQUENCE [LARGE SCALE GENOMIC DNA]</scope>
    <source>
        <strain evidence="2 3">CBS 7877</strain>
    </source>
</reference>
<feature type="signal peptide" evidence="1">
    <location>
        <begin position="1"/>
        <end position="20"/>
    </location>
</feature>
<protein>
    <submittedName>
        <fullName evidence="2">Uncharacterized protein</fullName>
    </submittedName>
</protein>
<accession>A0A3G2S311</accession>
<keyword evidence="3" id="KW-1185">Reference proteome</keyword>
<name>A0A3G2S311_MALR7</name>